<dbReference type="PRINTS" id="PR01348">
    <property type="entry name" value="ICLNCHANNEL"/>
</dbReference>
<organism evidence="9 10">
    <name type="scientific">Hypothenemus hampei</name>
    <name type="common">Coffee berry borer</name>
    <dbReference type="NCBI Taxonomy" id="57062"/>
    <lineage>
        <taxon>Eukaryota</taxon>
        <taxon>Metazoa</taxon>
        <taxon>Ecdysozoa</taxon>
        <taxon>Arthropoda</taxon>
        <taxon>Hexapoda</taxon>
        <taxon>Insecta</taxon>
        <taxon>Pterygota</taxon>
        <taxon>Neoptera</taxon>
        <taxon>Endopterygota</taxon>
        <taxon>Coleoptera</taxon>
        <taxon>Polyphaga</taxon>
        <taxon>Cucujiformia</taxon>
        <taxon>Curculionidae</taxon>
        <taxon>Scolytinae</taxon>
        <taxon>Hypothenemus</taxon>
    </lineage>
</organism>
<dbReference type="Proteomes" id="UP001566132">
    <property type="component" value="Unassembled WGS sequence"/>
</dbReference>
<dbReference type="Pfam" id="PF03517">
    <property type="entry name" value="Voldacs"/>
    <property type="match status" value="1"/>
</dbReference>
<dbReference type="GO" id="GO:0005737">
    <property type="term" value="C:cytoplasm"/>
    <property type="evidence" value="ECO:0007669"/>
    <property type="project" value="UniProtKB-SubCell"/>
</dbReference>
<comment type="caution">
    <text evidence="9">The sequence shown here is derived from an EMBL/GenBank/DDBJ whole genome shotgun (WGS) entry which is preliminary data.</text>
</comment>
<dbReference type="AlphaFoldDB" id="A0ABD1FEV6"/>
<reference evidence="9 10" key="1">
    <citation type="submission" date="2024-05" db="EMBL/GenBank/DDBJ databases">
        <title>Genetic variation in Jamaican populations of the coffee berry borer (Hypothenemus hampei).</title>
        <authorList>
            <person name="Errbii M."/>
            <person name="Myrie A."/>
        </authorList>
    </citation>
    <scope>NUCLEOTIDE SEQUENCE [LARGE SCALE GENOMIC DNA]</scope>
    <source>
        <strain evidence="9">JA-Hopewell-2020-01-JO</strain>
        <tissue evidence="9">Whole body</tissue>
    </source>
</reference>
<evidence type="ECO:0000256" key="6">
    <source>
        <dbReference type="ARBA" id="ARBA00023242"/>
    </source>
</evidence>
<feature type="compositionally biased region" description="Acidic residues" evidence="8">
    <location>
        <begin position="92"/>
        <end position="106"/>
    </location>
</feature>
<dbReference type="PANTHER" id="PTHR21399">
    <property type="entry name" value="CHLORIDE CONDUCTANCE REGULATORY PROTEIN ICLN"/>
    <property type="match status" value="1"/>
</dbReference>
<name>A0ABD1FEV6_HYPHA</name>
<dbReference type="InterPro" id="IPR003521">
    <property type="entry name" value="ICln"/>
</dbReference>
<proteinExistence type="inferred from homology"/>
<keyword evidence="5" id="KW-0963">Cytoplasm</keyword>
<dbReference type="EMBL" id="JBDJPC010000001">
    <property type="protein sequence ID" value="KAL1517814.1"/>
    <property type="molecule type" value="Genomic_DNA"/>
</dbReference>
<evidence type="ECO:0000256" key="2">
    <source>
        <dbReference type="ARBA" id="ARBA00004496"/>
    </source>
</evidence>
<comment type="function">
    <text evidence="7">Involved in both the assembly of spliceosomal snRNPs and the methylation of Sm proteins. Chaperone that regulates the assembly of spliceosomal U1, U2, U4 and U5 small nuclear ribonucleoproteins (snRNPs), the building blocks of the spliceosome, and thereby plays an important role in the splicing of cellular pre-mRNAs. Most spliceosomal snRNPs contain a common set of Sm proteins SNRPB, SNRPD1, SNRPD2, SNRPD3, SNRPE, SNRPF and SNRPG that assemble in a heptameric protein ring on the Sm site of the small nuclear RNA to form the core snRNP (Sm core). In the cytosol, the Sm proteins SNRPD1, SNRPD2, SNRPE, SNRPF and SNRPG are trapped in an inactive 6S pICln-Sm complex by the chaperone CLNS1A that controls the assembly of the core snRNP. Dissociation by the SMN complex of CLNS1A from the trapped Sm proteins and their transfer to an SMN-Sm complex triggers the assembly of core snRNPs and their transport to the nucleus.</text>
</comment>
<comment type="subcellular location">
    <subcellularLocation>
        <location evidence="2">Cytoplasm</location>
    </subcellularLocation>
    <subcellularLocation>
        <location evidence="1">Nucleus</location>
    </subcellularLocation>
</comment>
<sequence>MVLMNSFRYPSSNIRHEQRNIRAVLDKKDFGLGTLFISESLLCWQEKDDIGFCIPYSDITLHAISKDENVYPKECIYIMLDGRLNMPGDEPQNTEDDNSGSDEESESNCSELILIPNEENADTISGIYEAIKVCQELNPDPEDMEEDDDNLYADAEDEFYEEEEGHYVIQERGAAIDELSTRMENNSVDVNYVQNGNDEDEFQDAD</sequence>
<evidence type="ECO:0000256" key="8">
    <source>
        <dbReference type="SAM" id="MobiDB-lite"/>
    </source>
</evidence>
<evidence type="ECO:0000256" key="7">
    <source>
        <dbReference type="ARBA" id="ARBA00045890"/>
    </source>
</evidence>
<dbReference type="Gene3D" id="2.30.29.30">
    <property type="entry name" value="Pleckstrin-homology domain (PH domain)/Phosphotyrosine-binding domain (PTB)"/>
    <property type="match status" value="1"/>
</dbReference>
<evidence type="ECO:0000256" key="5">
    <source>
        <dbReference type="ARBA" id="ARBA00022490"/>
    </source>
</evidence>
<feature type="region of interest" description="Disordered" evidence="8">
    <location>
        <begin position="86"/>
        <end position="109"/>
    </location>
</feature>
<dbReference type="InterPro" id="IPR039924">
    <property type="entry name" value="ICln/Lot5/Saf5"/>
</dbReference>
<evidence type="ECO:0000256" key="4">
    <source>
        <dbReference type="ARBA" id="ARBA00015653"/>
    </source>
</evidence>
<gene>
    <name evidence="9" type="ORF">ABEB36_001537</name>
</gene>
<accession>A0ABD1FEV6</accession>
<protein>
    <recommendedName>
        <fullName evidence="4">Methylosome subunit pICln</fullName>
    </recommendedName>
</protein>
<dbReference type="PANTHER" id="PTHR21399:SF0">
    <property type="entry name" value="METHYLOSOME SUBUNIT PICLN"/>
    <property type="match status" value="1"/>
</dbReference>
<comment type="similarity">
    <text evidence="3">Belongs to the pICln (TC 1.A.47) family.</text>
</comment>
<keyword evidence="10" id="KW-1185">Reference proteome</keyword>
<keyword evidence="6" id="KW-0539">Nucleus</keyword>
<evidence type="ECO:0000313" key="9">
    <source>
        <dbReference type="EMBL" id="KAL1517814.1"/>
    </source>
</evidence>
<evidence type="ECO:0000256" key="3">
    <source>
        <dbReference type="ARBA" id="ARBA00007054"/>
    </source>
</evidence>
<evidence type="ECO:0000256" key="1">
    <source>
        <dbReference type="ARBA" id="ARBA00004123"/>
    </source>
</evidence>
<evidence type="ECO:0000313" key="10">
    <source>
        <dbReference type="Proteomes" id="UP001566132"/>
    </source>
</evidence>
<dbReference type="GO" id="GO:0005634">
    <property type="term" value="C:nucleus"/>
    <property type="evidence" value="ECO:0007669"/>
    <property type="project" value="UniProtKB-SubCell"/>
</dbReference>
<dbReference type="InterPro" id="IPR011993">
    <property type="entry name" value="PH-like_dom_sf"/>
</dbReference>